<dbReference type="EMBL" id="JACGWJ010000366">
    <property type="protein sequence ID" value="KAL0292957.1"/>
    <property type="molecule type" value="Genomic_DNA"/>
</dbReference>
<proteinExistence type="predicted"/>
<organism evidence="1">
    <name type="scientific">Sesamum radiatum</name>
    <name type="common">Black benniseed</name>
    <dbReference type="NCBI Taxonomy" id="300843"/>
    <lineage>
        <taxon>Eukaryota</taxon>
        <taxon>Viridiplantae</taxon>
        <taxon>Streptophyta</taxon>
        <taxon>Embryophyta</taxon>
        <taxon>Tracheophyta</taxon>
        <taxon>Spermatophyta</taxon>
        <taxon>Magnoliopsida</taxon>
        <taxon>eudicotyledons</taxon>
        <taxon>Gunneridae</taxon>
        <taxon>Pentapetalae</taxon>
        <taxon>asterids</taxon>
        <taxon>lamiids</taxon>
        <taxon>Lamiales</taxon>
        <taxon>Pedaliaceae</taxon>
        <taxon>Sesamum</taxon>
    </lineage>
</organism>
<gene>
    <name evidence="1" type="ORF">Sradi_6963700</name>
</gene>
<accession>A0AAW2JFD7</accession>
<name>A0AAW2JFD7_SESRA</name>
<reference evidence="1" key="2">
    <citation type="journal article" date="2024" name="Plant">
        <title>Genomic evolution and insights into agronomic trait innovations of Sesamum species.</title>
        <authorList>
            <person name="Miao H."/>
            <person name="Wang L."/>
            <person name="Qu L."/>
            <person name="Liu H."/>
            <person name="Sun Y."/>
            <person name="Le M."/>
            <person name="Wang Q."/>
            <person name="Wei S."/>
            <person name="Zheng Y."/>
            <person name="Lin W."/>
            <person name="Duan Y."/>
            <person name="Cao H."/>
            <person name="Xiong S."/>
            <person name="Wang X."/>
            <person name="Wei L."/>
            <person name="Li C."/>
            <person name="Ma Q."/>
            <person name="Ju M."/>
            <person name="Zhao R."/>
            <person name="Li G."/>
            <person name="Mu C."/>
            <person name="Tian Q."/>
            <person name="Mei H."/>
            <person name="Zhang T."/>
            <person name="Gao T."/>
            <person name="Zhang H."/>
        </authorList>
    </citation>
    <scope>NUCLEOTIDE SEQUENCE</scope>
    <source>
        <strain evidence="1">G02</strain>
    </source>
</reference>
<reference evidence="1" key="1">
    <citation type="submission" date="2020-06" db="EMBL/GenBank/DDBJ databases">
        <authorList>
            <person name="Li T."/>
            <person name="Hu X."/>
            <person name="Zhang T."/>
            <person name="Song X."/>
            <person name="Zhang H."/>
            <person name="Dai N."/>
            <person name="Sheng W."/>
            <person name="Hou X."/>
            <person name="Wei L."/>
        </authorList>
    </citation>
    <scope>NUCLEOTIDE SEQUENCE</scope>
    <source>
        <strain evidence="1">G02</strain>
        <tissue evidence="1">Leaf</tissue>
    </source>
</reference>
<feature type="non-terminal residue" evidence="1">
    <location>
        <position position="1"/>
    </location>
</feature>
<dbReference type="AlphaFoldDB" id="A0AAW2JFD7"/>
<protein>
    <submittedName>
        <fullName evidence="1">Uncharacterized protein</fullName>
    </submittedName>
</protein>
<comment type="caution">
    <text evidence="1">The sequence shown here is derived from an EMBL/GenBank/DDBJ whole genome shotgun (WGS) entry which is preliminary data.</text>
</comment>
<evidence type="ECO:0000313" key="1">
    <source>
        <dbReference type="EMBL" id="KAL0292957.1"/>
    </source>
</evidence>
<sequence>IATGKTTYYVLLPYESLNRRKMEAKEIHLGQRVVLPVTEEIYPNIESKYPLSMKERLEGRWSIEVRERTGTTKTEKVH</sequence>